<evidence type="ECO:0000313" key="3">
    <source>
        <dbReference type="Proteomes" id="UP000027238"/>
    </source>
</evidence>
<reference evidence="3" key="1">
    <citation type="journal article" date="2014" name="Genome Announc.">
        <title>Draft genome sequence of Colletotrichum sublineola, a destructive pathogen of cultivated sorghum.</title>
        <authorList>
            <person name="Baroncelli R."/>
            <person name="Sanz-Martin J.M."/>
            <person name="Rech G.E."/>
            <person name="Sukno S.A."/>
            <person name="Thon M.R."/>
        </authorList>
    </citation>
    <scope>NUCLEOTIDE SEQUENCE [LARGE SCALE GENOMIC DNA]</scope>
    <source>
        <strain evidence="3">TX430BB</strain>
    </source>
</reference>
<dbReference type="EMBL" id="JMSE01000790">
    <property type="protein sequence ID" value="KDN67584.1"/>
    <property type="molecule type" value="Genomic_DNA"/>
</dbReference>
<dbReference type="eggNOG" id="ENOG502TDHU">
    <property type="taxonomic scope" value="Eukaryota"/>
</dbReference>
<name>A0A066XIU6_COLSU</name>
<protein>
    <submittedName>
        <fullName evidence="2">Uncharacterized protein</fullName>
    </submittedName>
</protein>
<feature type="chain" id="PRO_5001634023" evidence="1">
    <location>
        <begin position="21"/>
        <end position="145"/>
    </location>
</feature>
<accession>A0A066XIU6</accession>
<dbReference type="OrthoDB" id="4825258at2759"/>
<dbReference type="Proteomes" id="UP000027238">
    <property type="component" value="Unassembled WGS sequence"/>
</dbReference>
<keyword evidence="1" id="KW-0732">Signal</keyword>
<comment type="caution">
    <text evidence="2">The sequence shown here is derived from an EMBL/GenBank/DDBJ whole genome shotgun (WGS) entry which is preliminary data.</text>
</comment>
<gene>
    <name evidence="2" type="ORF">CSUB01_04115</name>
</gene>
<evidence type="ECO:0000313" key="2">
    <source>
        <dbReference type="EMBL" id="KDN67584.1"/>
    </source>
</evidence>
<keyword evidence="3" id="KW-1185">Reference proteome</keyword>
<dbReference type="HOGENOM" id="CLU_121094_0_0_1"/>
<feature type="signal peptide" evidence="1">
    <location>
        <begin position="1"/>
        <end position="20"/>
    </location>
</feature>
<evidence type="ECO:0000256" key="1">
    <source>
        <dbReference type="SAM" id="SignalP"/>
    </source>
</evidence>
<organism evidence="2 3">
    <name type="scientific">Colletotrichum sublineola</name>
    <name type="common">Sorghum anthracnose fungus</name>
    <dbReference type="NCBI Taxonomy" id="1173701"/>
    <lineage>
        <taxon>Eukaryota</taxon>
        <taxon>Fungi</taxon>
        <taxon>Dikarya</taxon>
        <taxon>Ascomycota</taxon>
        <taxon>Pezizomycotina</taxon>
        <taxon>Sordariomycetes</taxon>
        <taxon>Hypocreomycetidae</taxon>
        <taxon>Glomerellales</taxon>
        <taxon>Glomerellaceae</taxon>
        <taxon>Colletotrichum</taxon>
        <taxon>Colletotrichum graminicola species complex</taxon>
    </lineage>
</organism>
<sequence>MLGTMNLAVLLVALATSASALPSLSDTQTHAGELAKRTSEQFVMSNFREPNCRNSVELGALITPGKCHNIPTAGTLTAQVYDPSGQTCVLKFWSNPDCTGTATTWWMQGAENDRCFNSASQGGIQKLGGAKSVIANCAQDAIPSS</sequence>
<dbReference type="AlphaFoldDB" id="A0A066XIU6"/>
<proteinExistence type="predicted"/>